<feature type="non-terminal residue" evidence="1">
    <location>
        <position position="122"/>
    </location>
</feature>
<accession>A0A061SDH1</accession>
<evidence type="ECO:0000313" key="1">
    <source>
        <dbReference type="EMBL" id="JAC80920.1"/>
    </source>
</evidence>
<feature type="non-terminal residue" evidence="1">
    <location>
        <position position="1"/>
    </location>
</feature>
<dbReference type="AlphaFoldDB" id="A0A061SDH1"/>
<dbReference type="PANTHER" id="PTHR46436">
    <property type="entry name" value="CENTROSOMAL PROTEIN OF 76 KDA"/>
    <property type="match status" value="1"/>
</dbReference>
<sequence>APSRGLDAVVLRKQIKDETAADGEKVKHFAEKARLWWNSLVSVNPELRERLIKVLAYGEDGLQRPVTGYVRPMRLGRSLSTAKEACRWVSLFDRHEDQVESAIFGGFVKPLEAWRSLHTVLA</sequence>
<protein>
    <submittedName>
        <fullName evidence="1">Centrosomal protein CEP76</fullName>
    </submittedName>
</protein>
<gene>
    <name evidence="1" type="primary">CEP76</name>
    <name evidence="1" type="ORF">TSPGSL018_9099</name>
</gene>
<proteinExistence type="predicted"/>
<organism evidence="1">
    <name type="scientific">Tetraselmis sp. GSL018</name>
    <dbReference type="NCBI Taxonomy" id="582737"/>
    <lineage>
        <taxon>Eukaryota</taxon>
        <taxon>Viridiplantae</taxon>
        <taxon>Chlorophyta</taxon>
        <taxon>core chlorophytes</taxon>
        <taxon>Chlorodendrophyceae</taxon>
        <taxon>Chlorodendrales</taxon>
        <taxon>Chlorodendraceae</taxon>
        <taxon>Tetraselmis</taxon>
    </lineage>
</organism>
<dbReference type="EMBL" id="GBEZ01004284">
    <property type="protein sequence ID" value="JAC80920.1"/>
    <property type="molecule type" value="Transcribed_RNA"/>
</dbReference>
<name>A0A061SDH1_9CHLO</name>
<dbReference type="PANTHER" id="PTHR46436:SF1">
    <property type="entry name" value="CENTROSOMAL PROTEIN OF 76 KDA"/>
    <property type="match status" value="1"/>
</dbReference>
<reference evidence="1" key="1">
    <citation type="submission" date="2014-05" db="EMBL/GenBank/DDBJ databases">
        <title>The transcriptome of the halophilic microalga Tetraselmis sp. GSL018 isolated from the Great Salt Lake, Utah.</title>
        <authorList>
            <person name="Jinkerson R.E."/>
            <person name="D'Adamo S."/>
            <person name="Posewitz M.C."/>
        </authorList>
    </citation>
    <scope>NUCLEOTIDE SEQUENCE</scope>
    <source>
        <strain evidence="1">GSL018</strain>
    </source>
</reference>
<dbReference type="InterPro" id="IPR052299">
    <property type="entry name" value="CEP76"/>
</dbReference>